<organism evidence="1 2">
    <name type="scientific">Paenibacillus ferrarius</name>
    <dbReference type="NCBI Taxonomy" id="1469647"/>
    <lineage>
        <taxon>Bacteria</taxon>
        <taxon>Bacillati</taxon>
        <taxon>Bacillota</taxon>
        <taxon>Bacilli</taxon>
        <taxon>Bacillales</taxon>
        <taxon>Paenibacillaceae</taxon>
        <taxon>Paenibacillus</taxon>
    </lineage>
</organism>
<dbReference type="STRING" id="1469647.BC351_00560"/>
<evidence type="ECO:0000313" key="2">
    <source>
        <dbReference type="Proteomes" id="UP000190626"/>
    </source>
</evidence>
<dbReference type="EMBL" id="MBTG01000001">
    <property type="protein sequence ID" value="OPH62185.1"/>
    <property type="molecule type" value="Genomic_DNA"/>
</dbReference>
<reference evidence="2" key="1">
    <citation type="submission" date="2016-07" db="EMBL/GenBank/DDBJ databases">
        <authorList>
            <person name="Florea S."/>
            <person name="Webb J.S."/>
            <person name="Jaromczyk J."/>
            <person name="Schardl C.L."/>
        </authorList>
    </citation>
    <scope>NUCLEOTIDE SEQUENCE [LARGE SCALE GENOMIC DNA]</scope>
    <source>
        <strain evidence="2">CY1</strain>
    </source>
</reference>
<name>A0A1V4HUD4_9BACL</name>
<gene>
    <name evidence="1" type="ORF">BC351_00560</name>
</gene>
<keyword evidence="2" id="KW-1185">Reference proteome</keyword>
<evidence type="ECO:0000313" key="1">
    <source>
        <dbReference type="EMBL" id="OPH62185.1"/>
    </source>
</evidence>
<proteinExistence type="predicted"/>
<dbReference type="Proteomes" id="UP000190626">
    <property type="component" value="Unassembled WGS sequence"/>
</dbReference>
<accession>A0A1V4HUD4</accession>
<dbReference type="AlphaFoldDB" id="A0A1V4HUD4"/>
<comment type="caution">
    <text evidence="1">The sequence shown here is derived from an EMBL/GenBank/DDBJ whole genome shotgun (WGS) entry which is preliminary data.</text>
</comment>
<protein>
    <submittedName>
        <fullName evidence="1">Uncharacterized protein</fullName>
    </submittedName>
</protein>
<dbReference type="OrthoDB" id="2647119at2"/>
<sequence>MEKYIINYHTGIKNEVEVNHLLEAQELAFDGIAYTQENITIETLKGEVLSIARWHGTEPDEDDDVLCEVGKGFYSLWSEY</sequence>